<dbReference type="FunFam" id="3.40.50.300:FF:000398">
    <property type="entry name" value="Type IV pilus assembly ATPase PilB"/>
    <property type="match status" value="1"/>
</dbReference>
<name>A0A9D8KER8_9DELT</name>
<reference evidence="7" key="1">
    <citation type="journal article" date="2021" name="Environ. Microbiol.">
        <title>Genomic characterization of three novel Desulfobacterota classes expand the metabolic and phylogenetic diversity of the phylum.</title>
        <authorList>
            <person name="Murphy C.L."/>
            <person name="Biggerstaff J."/>
            <person name="Eichhorn A."/>
            <person name="Ewing E."/>
            <person name="Shahan R."/>
            <person name="Soriano D."/>
            <person name="Stewart S."/>
            <person name="VanMol K."/>
            <person name="Walker R."/>
            <person name="Walters P."/>
            <person name="Elshahed M.S."/>
            <person name="Youssef N.H."/>
        </authorList>
    </citation>
    <scope>NUCLEOTIDE SEQUENCE</scope>
    <source>
        <strain evidence="7">Zod_Metabat.24</strain>
    </source>
</reference>
<dbReference type="Gene3D" id="3.40.50.300">
    <property type="entry name" value="P-loop containing nucleotide triphosphate hydrolases"/>
    <property type="match status" value="1"/>
</dbReference>
<dbReference type="PANTHER" id="PTHR30258:SF1">
    <property type="entry name" value="PROTEIN TRANSPORT PROTEIN HOFB HOMOLOG"/>
    <property type="match status" value="1"/>
</dbReference>
<evidence type="ECO:0000256" key="3">
    <source>
        <dbReference type="ARBA" id="ARBA00022490"/>
    </source>
</evidence>
<evidence type="ECO:0000256" key="2">
    <source>
        <dbReference type="ARBA" id="ARBA00006611"/>
    </source>
</evidence>
<evidence type="ECO:0000256" key="5">
    <source>
        <dbReference type="ARBA" id="ARBA00022840"/>
    </source>
</evidence>
<dbReference type="InterPro" id="IPR013374">
    <property type="entry name" value="ATPase_typ4_pilus-assembl_PilB"/>
</dbReference>
<gene>
    <name evidence="7" type="primary">pilB</name>
    <name evidence="7" type="ORF">JW984_05880</name>
</gene>
<dbReference type="CDD" id="cd01129">
    <property type="entry name" value="PulE-GspE-like"/>
    <property type="match status" value="1"/>
</dbReference>
<dbReference type="PROSITE" id="PS00662">
    <property type="entry name" value="T2SP_E"/>
    <property type="match status" value="1"/>
</dbReference>
<protein>
    <submittedName>
        <fullName evidence="7">Type IV-A pilus assembly ATPase PilB</fullName>
    </submittedName>
</protein>
<dbReference type="InterPro" id="IPR007831">
    <property type="entry name" value="T2SS_GspE_N"/>
</dbReference>
<sequence length="597" mass="65817">MSERLGQLLVRNNLITSEELQKAMAQQKSSGGRLGQELTKLGFLSETEITEFISSQYNVPSINLKDYEIDKSVLKYVNSNIAKKNMLIPISRSGSNLVIAMADPSNMQVVEDVRFVTGFNVDVVVAAEADIIDAIKRNYGTRGLEGQGSVSLDAKDYDFDDEDGSGAFGDMDDDGVVEVEDFDALVHGAVDTVEVIDSSSDEDSTENVEAPIIKLVNGILIKAIKLGVSDIHFEPYEKSYRIRYRLDGVLRKAMGLPLKIKNAITSRVKIMARLDIAEKRLPQDGRIKLKLGKNREMDFRVSVLPVLYGEKVVLRLLDKSNLQLDMTRLGFEVEALEKFKDAIHQPYGMVLVTGPTGSGKTTTLYSALSELNKESDNIMTAEDPVEFNLGGINQVQMHDEIGLNFAAALRSFLRQDPDIVMVGEIRDFETAEIAIKAALTGHLVLSTLHTNDAPSTVNRLLNMGVEPFLVTSSLNAIVAQRLARRICEHCKEKIDVPAQALIDIGVSPDEAGEIDVYKGRGCSTCANTGYKGRVALYEVMRMNDELKELILNGASTIELKREAMRHGMRTLRQAGILKIKEKVTTIEEVLRASAADS</sequence>
<dbReference type="AlphaFoldDB" id="A0A9D8KER8"/>
<comment type="similarity">
    <text evidence="2">Belongs to the GSP E family.</text>
</comment>
<dbReference type="GO" id="GO:0005524">
    <property type="term" value="F:ATP binding"/>
    <property type="evidence" value="ECO:0007669"/>
    <property type="project" value="UniProtKB-KW"/>
</dbReference>
<accession>A0A9D8KER8</accession>
<dbReference type="InterPro" id="IPR018247">
    <property type="entry name" value="EF_Hand_1_Ca_BS"/>
</dbReference>
<proteinExistence type="inferred from homology"/>
<evidence type="ECO:0000259" key="6">
    <source>
        <dbReference type="PROSITE" id="PS00662"/>
    </source>
</evidence>
<dbReference type="Proteomes" id="UP000809273">
    <property type="component" value="Unassembled WGS sequence"/>
</dbReference>
<dbReference type="GO" id="GO:0016887">
    <property type="term" value="F:ATP hydrolysis activity"/>
    <property type="evidence" value="ECO:0007669"/>
    <property type="project" value="InterPro"/>
</dbReference>
<dbReference type="Pfam" id="PF05157">
    <property type="entry name" value="MshEN"/>
    <property type="match status" value="1"/>
</dbReference>
<feature type="domain" description="Bacterial type II secretion system protein E" evidence="6">
    <location>
        <begin position="413"/>
        <end position="427"/>
    </location>
</feature>
<evidence type="ECO:0000313" key="8">
    <source>
        <dbReference type="Proteomes" id="UP000809273"/>
    </source>
</evidence>
<dbReference type="Gene3D" id="1.10.40.70">
    <property type="match status" value="1"/>
</dbReference>
<dbReference type="Gene3D" id="3.30.300.160">
    <property type="entry name" value="Type II secretion system, protein E, N-terminal domain"/>
    <property type="match status" value="1"/>
</dbReference>
<dbReference type="EMBL" id="JAFGIX010000027">
    <property type="protein sequence ID" value="MBN1572712.1"/>
    <property type="molecule type" value="Genomic_DNA"/>
</dbReference>
<dbReference type="SUPFAM" id="SSF52540">
    <property type="entry name" value="P-loop containing nucleoside triphosphate hydrolases"/>
    <property type="match status" value="1"/>
</dbReference>
<organism evidence="7 8">
    <name type="scientific">Candidatus Zymogenus saltonus</name>
    <dbReference type="NCBI Taxonomy" id="2844893"/>
    <lineage>
        <taxon>Bacteria</taxon>
        <taxon>Deltaproteobacteria</taxon>
        <taxon>Candidatus Zymogenia</taxon>
        <taxon>Candidatus Zymogeniales</taxon>
        <taxon>Candidatus Zymogenaceae</taxon>
        <taxon>Candidatus Zymogenus</taxon>
    </lineage>
</organism>
<keyword evidence="3" id="KW-0963">Cytoplasm</keyword>
<dbReference type="Gene3D" id="3.30.450.90">
    <property type="match status" value="1"/>
</dbReference>
<keyword evidence="5" id="KW-0067">ATP-binding</keyword>
<dbReference type="FunFam" id="3.30.300.160:FF:000002">
    <property type="entry name" value="Type II secretion system protein E"/>
    <property type="match status" value="1"/>
</dbReference>
<comment type="caution">
    <text evidence="7">The sequence shown here is derived from an EMBL/GenBank/DDBJ whole genome shotgun (WGS) entry which is preliminary data.</text>
</comment>
<dbReference type="Pfam" id="PF00437">
    <property type="entry name" value="T2SSE"/>
    <property type="match status" value="1"/>
</dbReference>
<dbReference type="GO" id="GO:0005886">
    <property type="term" value="C:plasma membrane"/>
    <property type="evidence" value="ECO:0007669"/>
    <property type="project" value="TreeGrafter"/>
</dbReference>
<dbReference type="InterPro" id="IPR027417">
    <property type="entry name" value="P-loop_NTPase"/>
</dbReference>
<dbReference type="SMART" id="SM00382">
    <property type="entry name" value="AAA"/>
    <property type="match status" value="1"/>
</dbReference>
<keyword evidence="4" id="KW-0547">Nucleotide-binding</keyword>
<evidence type="ECO:0000256" key="4">
    <source>
        <dbReference type="ARBA" id="ARBA00022741"/>
    </source>
</evidence>
<dbReference type="GO" id="GO:0005737">
    <property type="term" value="C:cytoplasm"/>
    <property type="evidence" value="ECO:0007669"/>
    <property type="project" value="UniProtKB-SubCell"/>
</dbReference>
<evidence type="ECO:0000256" key="1">
    <source>
        <dbReference type="ARBA" id="ARBA00004496"/>
    </source>
</evidence>
<reference evidence="7" key="2">
    <citation type="submission" date="2021-01" db="EMBL/GenBank/DDBJ databases">
        <authorList>
            <person name="Hahn C.R."/>
            <person name="Youssef N.H."/>
            <person name="Elshahed M."/>
        </authorList>
    </citation>
    <scope>NUCLEOTIDE SEQUENCE</scope>
    <source>
        <strain evidence="7">Zod_Metabat.24</strain>
    </source>
</reference>
<dbReference type="SUPFAM" id="SSF160246">
    <property type="entry name" value="EspE N-terminal domain-like"/>
    <property type="match status" value="1"/>
</dbReference>
<dbReference type="GO" id="GO:0009297">
    <property type="term" value="P:pilus assembly"/>
    <property type="evidence" value="ECO:0007669"/>
    <property type="project" value="InterPro"/>
</dbReference>
<evidence type="ECO:0000313" key="7">
    <source>
        <dbReference type="EMBL" id="MBN1572712.1"/>
    </source>
</evidence>
<dbReference type="PROSITE" id="PS00018">
    <property type="entry name" value="EF_HAND_1"/>
    <property type="match status" value="1"/>
</dbReference>
<dbReference type="InterPro" id="IPR037257">
    <property type="entry name" value="T2SS_E_N_sf"/>
</dbReference>
<dbReference type="InterPro" id="IPR001482">
    <property type="entry name" value="T2SS/T4SS_dom"/>
</dbReference>
<comment type="subcellular location">
    <subcellularLocation>
        <location evidence="1">Cytoplasm</location>
    </subcellularLocation>
</comment>
<dbReference type="NCBIfam" id="TIGR02538">
    <property type="entry name" value="type_IV_pilB"/>
    <property type="match status" value="1"/>
</dbReference>
<dbReference type="PANTHER" id="PTHR30258">
    <property type="entry name" value="TYPE II SECRETION SYSTEM PROTEIN GSPE-RELATED"/>
    <property type="match status" value="1"/>
</dbReference>
<dbReference type="InterPro" id="IPR003593">
    <property type="entry name" value="AAA+_ATPase"/>
</dbReference>
<dbReference type="FunFam" id="3.30.450.90:FF:000001">
    <property type="entry name" value="Type II secretion system ATPase GspE"/>
    <property type="match status" value="1"/>
</dbReference>